<accession>F9VV29</accession>
<evidence type="ECO:0000313" key="6">
    <source>
        <dbReference type="Proteomes" id="UP000003558"/>
    </source>
</evidence>
<dbReference type="PANTHER" id="PTHR45947:SF3">
    <property type="entry name" value="SULFOQUINOVOSYL TRANSFERASE SQD2"/>
    <property type="match status" value="1"/>
</dbReference>
<dbReference type="Pfam" id="PF13439">
    <property type="entry name" value="Glyco_transf_4"/>
    <property type="match status" value="1"/>
</dbReference>
<dbReference type="Pfam" id="PF00534">
    <property type="entry name" value="Glycos_transf_1"/>
    <property type="match status" value="1"/>
</dbReference>
<name>F9VV29_9ACTN</name>
<dbReference type="eggNOG" id="COG0297">
    <property type="taxonomic scope" value="Bacteria"/>
</dbReference>
<dbReference type="InterPro" id="IPR001296">
    <property type="entry name" value="Glyco_trans_1"/>
</dbReference>
<evidence type="ECO:0000313" key="5">
    <source>
        <dbReference type="EMBL" id="GAA12468.1"/>
    </source>
</evidence>
<dbReference type="Gene3D" id="3.40.50.2000">
    <property type="entry name" value="Glycogen Phosphorylase B"/>
    <property type="match status" value="2"/>
</dbReference>
<gene>
    <name evidence="5" type="ORF">GOALK_050_03230</name>
</gene>
<dbReference type="Proteomes" id="UP000003558">
    <property type="component" value="Unassembled WGS sequence"/>
</dbReference>
<dbReference type="InterPro" id="IPR028098">
    <property type="entry name" value="Glyco_trans_4-like_N"/>
</dbReference>
<dbReference type="PANTHER" id="PTHR45947">
    <property type="entry name" value="SULFOQUINOVOSYL TRANSFERASE SQD2"/>
    <property type="match status" value="1"/>
</dbReference>
<dbReference type="SUPFAM" id="SSF53756">
    <property type="entry name" value="UDP-Glycosyltransferase/glycogen phosphorylase"/>
    <property type="match status" value="1"/>
</dbReference>
<sequence length="383" mass="41968">MHMMDAGLVVEKMPRVAIAHDYLTQRGGAEKVVLSLSKAFPDAPIYTLLYEPDQTYEEFRDKTIITSPVNRVAALRTDHRSALPVLPFAASRMRIDADIVVVSSSGWAHGFDTSGYKLVYCYSPARWLYQTDVYLGESSSAVKKLAIRLLGPVLRRWDRAAARECDRYLAISRAVRDRIEAAYGLDSTVVSAPVLPPLAPSGLADAPAGIPVRPFHLCVSRLLAYKNVDAVIDAFRGTDDHLVVVGRGPEAERLRATKPENVTMLSDLTDAEMGWLYDNCTAVVAASYEDYGLTPLEGGMRGKPCAVLRWGGFLDTIAEGVNGVFFDAPDPVSIRAAVAEIATRDWDAEQIKAHVAHFGEETFIKEIKNLVSEAVVARGAERT</sequence>
<keyword evidence="2 5" id="KW-0808">Transferase</keyword>
<evidence type="ECO:0000256" key="1">
    <source>
        <dbReference type="ARBA" id="ARBA00022676"/>
    </source>
</evidence>
<feature type="domain" description="Glycosyltransferase subfamily 4-like N-terminal" evidence="4">
    <location>
        <begin position="27"/>
        <end position="189"/>
    </location>
</feature>
<dbReference type="GO" id="GO:0016757">
    <property type="term" value="F:glycosyltransferase activity"/>
    <property type="evidence" value="ECO:0007669"/>
    <property type="project" value="UniProtKB-KW"/>
</dbReference>
<dbReference type="InterPro" id="IPR050194">
    <property type="entry name" value="Glycosyltransferase_grp1"/>
</dbReference>
<evidence type="ECO:0000259" key="3">
    <source>
        <dbReference type="Pfam" id="PF00534"/>
    </source>
</evidence>
<reference evidence="5 6" key="1">
    <citation type="submission" date="2011-05" db="EMBL/GenBank/DDBJ databases">
        <title>Whole genome shotgun sequence of Gordonia alkanivorans NBRC 16433.</title>
        <authorList>
            <person name="Hosoyama A."/>
            <person name="Nakamura S."/>
            <person name="Takarada H."/>
            <person name="Tsuchikane K."/>
            <person name="Yamazaki S."/>
            <person name="Fujita N."/>
        </authorList>
    </citation>
    <scope>NUCLEOTIDE SEQUENCE [LARGE SCALE GENOMIC DNA]</scope>
    <source>
        <strain evidence="5 6">NBRC 16433</strain>
    </source>
</reference>
<organism evidence="5 6">
    <name type="scientific">Gordonia alkanivorans NBRC 16433</name>
    <dbReference type="NCBI Taxonomy" id="1027371"/>
    <lineage>
        <taxon>Bacteria</taxon>
        <taxon>Bacillati</taxon>
        <taxon>Actinomycetota</taxon>
        <taxon>Actinomycetes</taxon>
        <taxon>Mycobacteriales</taxon>
        <taxon>Gordoniaceae</taxon>
        <taxon>Gordonia</taxon>
    </lineage>
</organism>
<evidence type="ECO:0000259" key="4">
    <source>
        <dbReference type="Pfam" id="PF13439"/>
    </source>
</evidence>
<feature type="domain" description="Glycosyl transferase family 1" evidence="3">
    <location>
        <begin position="214"/>
        <end position="345"/>
    </location>
</feature>
<comment type="caution">
    <text evidence="5">The sequence shown here is derived from an EMBL/GenBank/DDBJ whole genome shotgun (WGS) entry which is preliminary data.</text>
</comment>
<dbReference type="STRING" id="1027371.GOALK_050_03230"/>
<dbReference type="EMBL" id="BACI01000050">
    <property type="protein sequence ID" value="GAA12468.1"/>
    <property type="molecule type" value="Genomic_DNA"/>
</dbReference>
<dbReference type="GO" id="GO:1903509">
    <property type="term" value="P:liposaccharide metabolic process"/>
    <property type="evidence" value="ECO:0007669"/>
    <property type="project" value="UniProtKB-ARBA"/>
</dbReference>
<proteinExistence type="predicted"/>
<dbReference type="AlphaFoldDB" id="F9VV29"/>
<protein>
    <submittedName>
        <fullName evidence="5">Putative glycosyltransferase</fullName>
    </submittedName>
</protein>
<keyword evidence="1" id="KW-0328">Glycosyltransferase</keyword>
<dbReference type="GO" id="GO:1901137">
    <property type="term" value="P:carbohydrate derivative biosynthetic process"/>
    <property type="evidence" value="ECO:0007669"/>
    <property type="project" value="UniProtKB-ARBA"/>
</dbReference>
<evidence type="ECO:0000256" key="2">
    <source>
        <dbReference type="ARBA" id="ARBA00022679"/>
    </source>
</evidence>